<dbReference type="PATRIC" id="fig|1300345.3.peg.1560"/>
<dbReference type="OrthoDB" id="147470at2"/>
<accession>A0A0A2WKW4</accession>
<name>A0A0A2WKW4_9GAMM</name>
<sequence>MSASPASRVNYFDRQYLRLSELNDEQAYHLQLHRRHNLSHHGWGIVVGLDLVLQEDRPVVLPGLAVDGYGRELLLLERKPFSRDDFDRLATNRIDLWLEYRLAYSTDPLAPIDCGASDPRRQYRAIERADVFSMRAGARPDPRKPPGVDSDALEEPLLATPDDPALRWPVYLGRILMQVPASGPPTFSIEAGDRAYAGLNAELIDHPGNAARIELGRRPPRTDEKRIGEDSFHYAADEDRDFAIFVPVQPPVDPTMATDLQPAFSIYNAATQVRGSAEVHGNLLLDGSSLQFNKRLDDAEDLASIDGNPALYRAKGAQGDELRIDVGELNDGDRSFVLGYTKNGEFQDAVTIRFTSDPAGGGVANPIVTVKGDLHIDGTIQCLDIRTRTLTEDVAAQLAGMLQAAITSGGS</sequence>
<keyword evidence="3" id="KW-1185">Reference proteome</keyword>
<evidence type="ECO:0000313" key="3">
    <source>
        <dbReference type="Proteomes" id="UP000030518"/>
    </source>
</evidence>
<dbReference type="STRING" id="1300345.LF41_3017"/>
<evidence type="ECO:0000313" key="2">
    <source>
        <dbReference type="EMBL" id="KGQ19367.1"/>
    </source>
</evidence>
<proteinExistence type="predicted"/>
<dbReference type="eggNOG" id="ENOG5033DDM">
    <property type="taxonomic scope" value="Bacteria"/>
</dbReference>
<reference evidence="2 3" key="1">
    <citation type="submission" date="2014-09" db="EMBL/GenBank/DDBJ databases">
        <title>Genome sequences of Lysobacter dokdonensis DS-58.</title>
        <authorList>
            <person name="Kim J.F."/>
            <person name="Kwak M.-J."/>
        </authorList>
    </citation>
    <scope>NUCLEOTIDE SEQUENCE [LARGE SCALE GENOMIC DNA]</scope>
    <source>
        <strain evidence="2 3">DS-58</strain>
    </source>
</reference>
<comment type="caution">
    <text evidence="2">The sequence shown here is derived from an EMBL/GenBank/DDBJ whole genome shotgun (WGS) entry which is preliminary data.</text>
</comment>
<dbReference type="AlphaFoldDB" id="A0A0A2WKW4"/>
<feature type="region of interest" description="Disordered" evidence="1">
    <location>
        <begin position="134"/>
        <end position="156"/>
    </location>
</feature>
<dbReference type="Proteomes" id="UP000030518">
    <property type="component" value="Unassembled WGS sequence"/>
</dbReference>
<gene>
    <name evidence="2" type="ORF">LF41_3017</name>
</gene>
<protein>
    <submittedName>
        <fullName evidence="2">Uncharacterized protein</fullName>
    </submittedName>
</protein>
<dbReference type="EMBL" id="JRKJ01000008">
    <property type="protein sequence ID" value="KGQ19367.1"/>
    <property type="molecule type" value="Genomic_DNA"/>
</dbReference>
<dbReference type="RefSeq" id="WP_036168346.1">
    <property type="nucleotide sequence ID" value="NZ_JRKJ01000008.1"/>
</dbReference>
<evidence type="ECO:0000256" key="1">
    <source>
        <dbReference type="SAM" id="MobiDB-lite"/>
    </source>
</evidence>
<organism evidence="2 3">
    <name type="scientific">Lysobacter dokdonensis DS-58</name>
    <dbReference type="NCBI Taxonomy" id="1300345"/>
    <lineage>
        <taxon>Bacteria</taxon>
        <taxon>Pseudomonadati</taxon>
        <taxon>Pseudomonadota</taxon>
        <taxon>Gammaproteobacteria</taxon>
        <taxon>Lysobacterales</taxon>
        <taxon>Lysobacteraceae</taxon>
        <taxon>Noviluteimonas</taxon>
    </lineage>
</organism>